<reference evidence="2 3" key="1">
    <citation type="submission" date="2016-11" db="EMBL/GenBank/DDBJ databases">
        <title>Genome sequences of unsequenced Mycobacteria.</title>
        <authorList>
            <person name="Greninger A.L."/>
            <person name="Fang F."/>
            <person name="Jerome K.R."/>
        </authorList>
    </citation>
    <scope>NUCLEOTIDE SEQUENCE [LARGE SCALE GENOMIC DNA]</scope>
    <source>
        <strain evidence="2 3">M11</strain>
    </source>
</reference>
<dbReference type="Pfam" id="PF00542">
    <property type="entry name" value="Ribosomal_L12"/>
    <property type="match status" value="1"/>
</dbReference>
<dbReference type="InterPro" id="IPR013823">
    <property type="entry name" value="Ribosomal_bL12_C"/>
</dbReference>
<dbReference type="RefSeq" id="WP_073879449.1">
    <property type="nucleotide sequence ID" value="NZ_MPNT01000034.1"/>
</dbReference>
<protein>
    <recommendedName>
        <fullName evidence="1">Large ribosomal subunit protein bL12 C-terminal domain-containing protein</fullName>
    </recommendedName>
</protein>
<proteinExistence type="predicted"/>
<dbReference type="SUPFAM" id="SSF54736">
    <property type="entry name" value="ClpS-like"/>
    <property type="match status" value="1"/>
</dbReference>
<dbReference type="STRING" id="53378.BRW65_25185"/>
<dbReference type="Gene3D" id="3.30.1390.10">
    <property type="match status" value="1"/>
</dbReference>
<gene>
    <name evidence="2" type="ORF">BRW65_25185</name>
</gene>
<sequence>MEDSHVYRRLALLEQQVRLLSEKLGVPCPTFGSDAGAAPSGVFENGVPAEVVAMARAGNKIGAIKLYRELTGAGLREAKEAVDPL</sequence>
<feature type="domain" description="Large ribosomal subunit protein bL12 C-terminal" evidence="1">
    <location>
        <begin position="55"/>
        <end position="83"/>
    </location>
</feature>
<dbReference type="AlphaFoldDB" id="A0A1Q4HMK7"/>
<dbReference type="EMBL" id="MPNT01000034">
    <property type="protein sequence ID" value="OJZ68769.1"/>
    <property type="molecule type" value="Genomic_DNA"/>
</dbReference>
<evidence type="ECO:0000313" key="3">
    <source>
        <dbReference type="Proteomes" id="UP000186438"/>
    </source>
</evidence>
<name>A0A1Q4HMK7_9MYCO</name>
<evidence type="ECO:0000259" key="1">
    <source>
        <dbReference type="Pfam" id="PF00542"/>
    </source>
</evidence>
<dbReference type="InterPro" id="IPR014719">
    <property type="entry name" value="Ribosomal_bL12_C/ClpS-like"/>
</dbReference>
<dbReference type="OrthoDB" id="3298842at2"/>
<accession>A0A1Q4HMK7</accession>
<evidence type="ECO:0000313" key="2">
    <source>
        <dbReference type="EMBL" id="OJZ68769.1"/>
    </source>
</evidence>
<dbReference type="GO" id="GO:0003735">
    <property type="term" value="F:structural constituent of ribosome"/>
    <property type="evidence" value="ECO:0007669"/>
    <property type="project" value="InterPro"/>
</dbReference>
<organism evidence="2 3">
    <name type="scientific">Mycobacterium paraffinicum</name>
    <dbReference type="NCBI Taxonomy" id="53378"/>
    <lineage>
        <taxon>Bacteria</taxon>
        <taxon>Bacillati</taxon>
        <taxon>Actinomycetota</taxon>
        <taxon>Actinomycetes</taxon>
        <taxon>Mycobacteriales</taxon>
        <taxon>Mycobacteriaceae</taxon>
        <taxon>Mycobacterium</taxon>
    </lineage>
</organism>
<comment type="caution">
    <text evidence="2">The sequence shown here is derived from an EMBL/GenBank/DDBJ whole genome shotgun (WGS) entry which is preliminary data.</text>
</comment>
<dbReference type="Proteomes" id="UP000186438">
    <property type="component" value="Unassembled WGS sequence"/>
</dbReference>
<dbReference type="GO" id="GO:0006412">
    <property type="term" value="P:translation"/>
    <property type="evidence" value="ECO:0007669"/>
    <property type="project" value="InterPro"/>
</dbReference>
<keyword evidence="3" id="KW-1185">Reference proteome</keyword>